<dbReference type="PROSITE" id="PS51256">
    <property type="entry name" value="GS"/>
    <property type="match status" value="1"/>
</dbReference>
<dbReference type="Gene3D" id="2.10.60.10">
    <property type="entry name" value="CD59"/>
    <property type="match status" value="1"/>
</dbReference>
<keyword evidence="4" id="KW-0723">Serine/threonine-protein kinase</keyword>
<keyword evidence="13 19" id="KW-0675">Receptor</keyword>
<evidence type="ECO:0000256" key="8">
    <source>
        <dbReference type="ARBA" id="ARBA00022741"/>
    </source>
</evidence>
<evidence type="ECO:0000256" key="10">
    <source>
        <dbReference type="ARBA" id="ARBA00022840"/>
    </source>
</evidence>
<dbReference type="InterPro" id="IPR008271">
    <property type="entry name" value="Ser/Thr_kinase_AS"/>
</dbReference>
<dbReference type="GO" id="GO:0005524">
    <property type="term" value="F:ATP binding"/>
    <property type="evidence" value="ECO:0007669"/>
    <property type="project" value="UniProtKB-UniRule"/>
</dbReference>
<gene>
    <name evidence="19" type="primary">LOC108680323</name>
</gene>
<dbReference type="EC" id="2.7.11.30" evidence="3"/>
<keyword evidence="5" id="KW-0808">Transferase</keyword>
<feature type="domain" description="GS" evidence="17">
    <location>
        <begin position="286"/>
        <end position="316"/>
    </location>
</feature>
<evidence type="ECO:0000313" key="18">
    <source>
        <dbReference type="Proteomes" id="UP000694843"/>
    </source>
</evidence>
<dbReference type="InterPro" id="IPR011009">
    <property type="entry name" value="Kinase-like_dom_sf"/>
</dbReference>
<dbReference type="PROSITE" id="PS00107">
    <property type="entry name" value="PROTEIN_KINASE_ATP"/>
    <property type="match status" value="1"/>
</dbReference>
<sequence>MKIFKLVLSWIIATVCTQHIKADFLNGSMVAALRRVDGSGQDANYKLNDVSKDGFKVTTGNSSLDETNADLLALLQNKSMMNLTQPLSPNIASKPDSPSLPKFSCHACDPPDCRNEKICYSAIKCFKSRTGGKTDSASVSRGCIGETRHVPLFCSSAFSPSQTQENAINAAYVVQCCEGELCNDGDFPSLPHNIVTADVWSENGLVNAVVVTVMVVSCVLISCAVAGAARLLWQRIKRRYPKGLLVTSVTANVLDSGSSVNGGTSGSGGLVLPMQYRKGPAPTGDASLKDLLQEASMTSGSGSGLPLFVQRTLAKQICLSEIVGKGRYGEVWRGVWQGESVAVKIFFSRDELSWDRETEVYSTVLLRHENVLGYYGSDVTSVGSCTQLWLVTHYHPLGSLFDQLSTGPPLTHAAMINIVLSTVNGINHLHTEIFGTQGKPAIAHRDIKSKNILVKNDGTCCIADFGLAVLHSQAANEINIGDNHRVGTKRYMSPEVLTERCVRYTSPEVLTERCVRYTSPEVLTESFDPSQFESFRRADMYALGLVLWEVLLRCLSNGRAEVYYPPYGDLAPHDPSFEEMIEIVVTEQRRPELPPRWAADQLVWGVADVARECWHANASVRLSALRVKKTILKLAERHHSLPHASLLSD</sequence>
<evidence type="ECO:0000256" key="11">
    <source>
        <dbReference type="ARBA" id="ARBA00022989"/>
    </source>
</evidence>
<dbReference type="GO" id="GO:0070724">
    <property type="term" value="C:BMP receptor complex"/>
    <property type="evidence" value="ECO:0007669"/>
    <property type="project" value="TreeGrafter"/>
</dbReference>
<dbReference type="FunFam" id="3.30.200.20:FF:000064">
    <property type="entry name" value="Receptor protein serine/threonine kinase"/>
    <property type="match status" value="1"/>
</dbReference>
<evidence type="ECO:0000256" key="7">
    <source>
        <dbReference type="ARBA" id="ARBA00022729"/>
    </source>
</evidence>
<evidence type="ECO:0000256" key="4">
    <source>
        <dbReference type="ARBA" id="ARBA00022527"/>
    </source>
</evidence>
<evidence type="ECO:0000256" key="13">
    <source>
        <dbReference type="ARBA" id="ARBA00023170"/>
    </source>
</evidence>
<evidence type="ECO:0000259" key="16">
    <source>
        <dbReference type="PROSITE" id="PS50011"/>
    </source>
</evidence>
<dbReference type="InterPro" id="IPR000333">
    <property type="entry name" value="TGFB_receptor"/>
</dbReference>
<dbReference type="RefSeq" id="XP_047735812.1">
    <property type="nucleotide sequence ID" value="XM_047879856.1"/>
</dbReference>
<evidence type="ECO:0000256" key="14">
    <source>
        <dbReference type="PROSITE-ProRule" id="PRU10141"/>
    </source>
</evidence>
<dbReference type="InterPro" id="IPR000472">
    <property type="entry name" value="Activin_recp"/>
</dbReference>
<dbReference type="Proteomes" id="UP000694843">
    <property type="component" value="Unplaced"/>
</dbReference>
<dbReference type="PANTHER" id="PTHR23255:SF72">
    <property type="entry name" value="RECEPTOR PROTEIN SERINE_THREONINE KINASE"/>
    <property type="match status" value="1"/>
</dbReference>
<keyword evidence="11" id="KW-1133">Transmembrane helix</keyword>
<dbReference type="InterPro" id="IPR017441">
    <property type="entry name" value="Protein_kinase_ATP_BS"/>
</dbReference>
<keyword evidence="7 15" id="KW-0732">Signal</keyword>
<dbReference type="CDD" id="cd23600">
    <property type="entry name" value="TFP_LU_ECD_Sax"/>
    <property type="match status" value="1"/>
</dbReference>
<dbReference type="InterPro" id="IPR003605">
    <property type="entry name" value="GS_dom"/>
</dbReference>
<dbReference type="PANTHER" id="PTHR23255">
    <property type="entry name" value="TRANSFORMING GROWTH FACTOR-BETA RECEPTOR TYPE I AND II"/>
    <property type="match status" value="1"/>
</dbReference>
<dbReference type="Gene3D" id="1.10.510.10">
    <property type="entry name" value="Transferase(Phosphotransferase) domain 1"/>
    <property type="match status" value="2"/>
</dbReference>
<evidence type="ECO:0000256" key="1">
    <source>
        <dbReference type="ARBA" id="ARBA00004479"/>
    </source>
</evidence>
<evidence type="ECO:0000259" key="17">
    <source>
        <dbReference type="PROSITE" id="PS51256"/>
    </source>
</evidence>
<organism evidence="18 19">
    <name type="scientific">Hyalella azteca</name>
    <name type="common">Amphipod</name>
    <dbReference type="NCBI Taxonomy" id="294128"/>
    <lineage>
        <taxon>Eukaryota</taxon>
        <taxon>Metazoa</taxon>
        <taxon>Ecdysozoa</taxon>
        <taxon>Arthropoda</taxon>
        <taxon>Crustacea</taxon>
        <taxon>Multicrustacea</taxon>
        <taxon>Malacostraca</taxon>
        <taxon>Eumalacostraca</taxon>
        <taxon>Peracarida</taxon>
        <taxon>Amphipoda</taxon>
        <taxon>Senticaudata</taxon>
        <taxon>Talitrida</taxon>
        <taxon>Talitroidea</taxon>
        <taxon>Hyalellidae</taxon>
        <taxon>Hyalella</taxon>
    </lineage>
</organism>
<dbReference type="SMART" id="SM00467">
    <property type="entry name" value="GS"/>
    <property type="match status" value="1"/>
</dbReference>
<dbReference type="AlphaFoldDB" id="A0A979FGS7"/>
<feature type="signal peptide" evidence="15">
    <location>
        <begin position="1"/>
        <end position="17"/>
    </location>
</feature>
<dbReference type="GO" id="GO:0071363">
    <property type="term" value="P:cellular response to growth factor stimulus"/>
    <property type="evidence" value="ECO:0007669"/>
    <property type="project" value="TreeGrafter"/>
</dbReference>
<evidence type="ECO:0000313" key="19">
    <source>
        <dbReference type="RefSeq" id="XP_047735812.1"/>
    </source>
</evidence>
<dbReference type="GeneID" id="108680323"/>
<dbReference type="InterPro" id="IPR045860">
    <property type="entry name" value="Snake_toxin-like_sf"/>
</dbReference>
<keyword evidence="10 14" id="KW-0067">ATP-binding</keyword>
<name>A0A979FGS7_HYAAZ</name>
<evidence type="ECO:0000256" key="12">
    <source>
        <dbReference type="ARBA" id="ARBA00023136"/>
    </source>
</evidence>
<feature type="binding site" evidence="14">
    <location>
        <position position="344"/>
    </location>
    <ligand>
        <name>ATP</name>
        <dbReference type="ChEBI" id="CHEBI:30616"/>
    </ligand>
</feature>
<evidence type="ECO:0000256" key="6">
    <source>
        <dbReference type="ARBA" id="ARBA00022692"/>
    </source>
</evidence>
<dbReference type="Pfam" id="PF01064">
    <property type="entry name" value="Activin_recp"/>
    <property type="match status" value="1"/>
</dbReference>
<protein>
    <recommendedName>
        <fullName evidence="3">receptor protein serine/threonine kinase</fullName>
        <ecNumber evidence="3">2.7.11.30</ecNumber>
    </recommendedName>
</protein>
<dbReference type="Gene3D" id="3.30.200.20">
    <property type="entry name" value="Phosphorylase Kinase, domain 1"/>
    <property type="match status" value="1"/>
</dbReference>
<keyword evidence="12" id="KW-0472">Membrane</keyword>
<dbReference type="OMA" id="WHSDPTL"/>
<keyword evidence="9" id="KW-0418">Kinase</keyword>
<feature type="domain" description="Protein kinase" evidence="16">
    <location>
        <begin position="317"/>
        <end position="641"/>
    </location>
</feature>
<dbReference type="Pfam" id="PF08515">
    <property type="entry name" value="TGF_beta_GS"/>
    <property type="match status" value="1"/>
</dbReference>
<reference evidence="19" key="1">
    <citation type="submission" date="2025-08" db="UniProtKB">
        <authorList>
            <consortium name="RefSeq"/>
        </authorList>
    </citation>
    <scope>IDENTIFICATION</scope>
    <source>
        <tissue evidence="19">Whole organism</tissue>
    </source>
</reference>
<feature type="chain" id="PRO_5038030763" description="receptor protein serine/threonine kinase" evidence="15">
    <location>
        <begin position="18"/>
        <end position="649"/>
    </location>
</feature>
<accession>A0A979FGS7</accession>
<dbReference type="PROSITE" id="PS00108">
    <property type="entry name" value="PROTEIN_KINASE_ST"/>
    <property type="match status" value="1"/>
</dbReference>
<dbReference type="SUPFAM" id="SSF57302">
    <property type="entry name" value="Snake toxin-like"/>
    <property type="match status" value="1"/>
</dbReference>
<keyword evidence="8 14" id="KW-0547">Nucleotide-binding</keyword>
<dbReference type="Pfam" id="PF00069">
    <property type="entry name" value="Pkinase"/>
    <property type="match status" value="1"/>
</dbReference>
<proteinExistence type="inferred from homology"/>
<dbReference type="OrthoDB" id="69842at2759"/>
<dbReference type="SUPFAM" id="SSF56112">
    <property type="entry name" value="Protein kinase-like (PK-like)"/>
    <property type="match status" value="2"/>
</dbReference>
<evidence type="ECO:0000256" key="9">
    <source>
        <dbReference type="ARBA" id="ARBA00022777"/>
    </source>
</evidence>
<dbReference type="SMART" id="SM00220">
    <property type="entry name" value="S_TKc"/>
    <property type="match status" value="1"/>
</dbReference>
<evidence type="ECO:0000256" key="5">
    <source>
        <dbReference type="ARBA" id="ARBA00022679"/>
    </source>
</evidence>
<dbReference type="CTD" id="35731"/>
<dbReference type="GO" id="GO:0004675">
    <property type="term" value="F:transmembrane receptor protein serine/threonine kinase activity"/>
    <property type="evidence" value="ECO:0007669"/>
    <property type="project" value="UniProtKB-EC"/>
</dbReference>
<evidence type="ECO:0000256" key="3">
    <source>
        <dbReference type="ARBA" id="ARBA00012401"/>
    </source>
</evidence>
<keyword evidence="6" id="KW-0812">Transmembrane</keyword>
<evidence type="ECO:0000256" key="15">
    <source>
        <dbReference type="SAM" id="SignalP"/>
    </source>
</evidence>
<comment type="subcellular location">
    <subcellularLocation>
        <location evidence="1">Membrane</location>
        <topology evidence="1">Single-pass type I membrane protein</topology>
    </subcellularLocation>
</comment>
<dbReference type="InterPro" id="IPR000719">
    <property type="entry name" value="Prot_kinase_dom"/>
</dbReference>
<comment type="similarity">
    <text evidence="2">Belongs to the protein kinase superfamily. TKL Ser/Thr protein kinase family. TGFB receptor subfamily.</text>
</comment>
<evidence type="ECO:0000256" key="2">
    <source>
        <dbReference type="ARBA" id="ARBA00009605"/>
    </source>
</evidence>
<keyword evidence="18" id="KW-1185">Reference proteome</keyword>
<dbReference type="PROSITE" id="PS50011">
    <property type="entry name" value="PROTEIN_KINASE_DOM"/>
    <property type="match status" value="1"/>
</dbReference>